<reference evidence="2" key="1">
    <citation type="submission" date="2014-09" db="EMBL/GenBank/DDBJ databases">
        <authorList>
            <person name="Magalhaes I.L.F."/>
            <person name="Oliveira U."/>
            <person name="Santos F.R."/>
            <person name="Vidigal T.H.D.A."/>
            <person name="Brescovit A.D."/>
            <person name="Santos A.J."/>
        </authorList>
    </citation>
    <scope>NUCLEOTIDE SEQUENCE</scope>
    <source>
        <tissue evidence="2">Shoot tissue taken approximately 20 cm above the soil surface</tissue>
    </source>
</reference>
<accession>A0A0A8YND7</accession>
<reference evidence="2" key="2">
    <citation type="journal article" date="2015" name="Data Brief">
        <title>Shoot transcriptome of the giant reed, Arundo donax.</title>
        <authorList>
            <person name="Barrero R.A."/>
            <person name="Guerrero F.D."/>
            <person name="Moolhuijzen P."/>
            <person name="Goolsby J.A."/>
            <person name="Tidwell J."/>
            <person name="Bellgard S.E."/>
            <person name="Bellgard M.I."/>
        </authorList>
    </citation>
    <scope>NUCLEOTIDE SEQUENCE</scope>
    <source>
        <tissue evidence="2">Shoot tissue taken approximately 20 cm above the soil surface</tissue>
    </source>
</reference>
<name>A0A0A8YND7_ARUDO</name>
<dbReference type="EMBL" id="GBRH01273718">
    <property type="protein sequence ID" value="JAD24177.1"/>
    <property type="molecule type" value="Transcribed_RNA"/>
</dbReference>
<proteinExistence type="predicted"/>
<feature type="compositionally biased region" description="Basic residues" evidence="1">
    <location>
        <begin position="13"/>
        <end position="30"/>
    </location>
</feature>
<dbReference type="AlphaFoldDB" id="A0A0A8YND7"/>
<evidence type="ECO:0000256" key="1">
    <source>
        <dbReference type="SAM" id="MobiDB-lite"/>
    </source>
</evidence>
<protein>
    <submittedName>
        <fullName evidence="2">Uncharacterized protein</fullName>
    </submittedName>
</protein>
<sequence length="40" mass="4781">MSMRATPYDKSRMINKRNNRKRNSSRHSKHFLLSSCSNQI</sequence>
<feature type="region of interest" description="Disordered" evidence="1">
    <location>
        <begin position="1"/>
        <end position="40"/>
    </location>
</feature>
<organism evidence="2">
    <name type="scientific">Arundo donax</name>
    <name type="common">Giant reed</name>
    <name type="synonym">Donax arundinaceus</name>
    <dbReference type="NCBI Taxonomy" id="35708"/>
    <lineage>
        <taxon>Eukaryota</taxon>
        <taxon>Viridiplantae</taxon>
        <taxon>Streptophyta</taxon>
        <taxon>Embryophyta</taxon>
        <taxon>Tracheophyta</taxon>
        <taxon>Spermatophyta</taxon>
        <taxon>Magnoliopsida</taxon>
        <taxon>Liliopsida</taxon>
        <taxon>Poales</taxon>
        <taxon>Poaceae</taxon>
        <taxon>PACMAD clade</taxon>
        <taxon>Arundinoideae</taxon>
        <taxon>Arundineae</taxon>
        <taxon>Arundo</taxon>
    </lineage>
</organism>
<evidence type="ECO:0000313" key="2">
    <source>
        <dbReference type="EMBL" id="JAD24177.1"/>
    </source>
</evidence>